<accession>A0A8J2XL82</accession>
<dbReference type="Proteomes" id="UP000616114">
    <property type="component" value="Unassembled WGS sequence"/>
</dbReference>
<feature type="domain" description="YhcG N-terminal" evidence="2">
    <location>
        <begin position="2"/>
        <end position="91"/>
    </location>
</feature>
<dbReference type="InterPro" id="IPR009362">
    <property type="entry name" value="YhcG_C"/>
</dbReference>
<organism evidence="3 4">
    <name type="scientific">Sediminivirga luteola</name>
    <dbReference type="NCBI Taxonomy" id="1774748"/>
    <lineage>
        <taxon>Bacteria</taxon>
        <taxon>Bacillati</taxon>
        <taxon>Actinomycetota</taxon>
        <taxon>Actinomycetes</taxon>
        <taxon>Micrococcales</taxon>
        <taxon>Brevibacteriaceae</taxon>
        <taxon>Sediminivirga</taxon>
    </lineage>
</organism>
<dbReference type="InterPro" id="IPR041527">
    <property type="entry name" value="YhcG_N"/>
</dbReference>
<evidence type="ECO:0000259" key="2">
    <source>
        <dbReference type="Pfam" id="PF17761"/>
    </source>
</evidence>
<dbReference type="GO" id="GO:0003676">
    <property type="term" value="F:nucleic acid binding"/>
    <property type="evidence" value="ECO:0007669"/>
    <property type="project" value="InterPro"/>
</dbReference>
<evidence type="ECO:0000313" key="4">
    <source>
        <dbReference type="Proteomes" id="UP000616114"/>
    </source>
</evidence>
<protein>
    <recommendedName>
        <fullName evidence="5">DUF1016 domain-containing protein</fullName>
    </recommendedName>
</protein>
<dbReference type="Pfam" id="PF17761">
    <property type="entry name" value="DUF1016_N"/>
    <property type="match status" value="1"/>
</dbReference>
<dbReference type="Gene3D" id="3.40.1350.10">
    <property type="match status" value="1"/>
</dbReference>
<gene>
    <name evidence="3" type="ORF">GCM10011333_24580</name>
</gene>
<evidence type="ECO:0008006" key="5">
    <source>
        <dbReference type="Google" id="ProtNLM"/>
    </source>
</evidence>
<dbReference type="PANTHER" id="PTHR30547:SF0">
    <property type="entry name" value="BLR8175 PROTEIN"/>
    <property type="match status" value="1"/>
</dbReference>
<evidence type="ECO:0000313" key="3">
    <source>
        <dbReference type="EMBL" id="GGA20580.1"/>
    </source>
</evidence>
<name>A0A8J2XL82_9MICO</name>
<feature type="domain" description="YhcG PDDEXK nuclease" evidence="1">
    <location>
        <begin position="113"/>
        <end position="266"/>
    </location>
</feature>
<dbReference type="InterPro" id="IPR011856">
    <property type="entry name" value="tRNA_endonuc-like_dom_sf"/>
</dbReference>
<dbReference type="EMBL" id="BMFY01000011">
    <property type="protein sequence ID" value="GGA20580.1"/>
    <property type="molecule type" value="Genomic_DNA"/>
</dbReference>
<dbReference type="Pfam" id="PF06250">
    <property type="entry name" value="YhcG_C"/>
    <property type="match status" value="1"/>
</dbReference>
<reference evidence="3" key="1">
    <citation type="journal article" date="2014" name="Int. J. Syst. Evol. Microbiol.">
        <title>Complete genome sequence of Corynebacterium casei LMG S-19264T (=DSM 44701T), isolated from a smear-ripened cheese.</title>
        <authorList>
            <consortium name="US DOE Joint Genome Institute (JGI-PGF)"/>
            <person name="Walter F."/>
            <person name="Albersmeier A."/>
            <person name="Kalinowski J."/>
            <person name="Ruckert C."/>
        </authorList>
    </citation>
    <scope>NUCLEOTIDE SEQUENCE</scope>
    <source>
        <strain evidence="3">CGMCC 1.12785</strain>
    </source>
</reference>
<dbReference type="AlphaFoldDB" id="A0A8J2XL82"/>
<evidence type="ECO:0000259" key="1">
    <source>
        <dbReference type="Pfam" id="PF06250"/>
    </source>
</evidence>
<keyword evidence="4" id="KW-1185">Reference proteome</keyword>
<sequence>MKKLAHDLRTTFPDMKGFSYTNLNYMLAFARAWPDSNYPTVVGKLPWSHNLVLLTKLKDTETRLWYAAKAIENGWSRNVLAMQIDTAAHTRLGAATTNFSDVLPKPDSDLAVQSLKDPYKLDFLGLGDAAHEREIERALVEHVEEFLLELGAGFAFVGREVHMQVGGDDFFIDLLFYHVRLHRYVVIEVKKGKFKPEHLGQLRFYLAAIDGEMATEGDAPTIGLLLCQTKNEVVAEYALRDENKPLGVAEYQLTESLPENLKTNLPTIEQIEREFENPGRSGD</sequence>
<dbReference type="PANTHER" id="PTHR30547">
    <property type="entry name" value="UNCHARACTERIZED PROTEIN YHCG-RELATED"/>
    <property type="match status" value="1"/>
</dbReference>
<comment type="caution">
    <text evidence="3">The sequence shown here is derived from an EMBL/GenBank/DDBJ whole genome shotgun (WGS) entry which is preliminary data.</text>
</comment>
<reference evidence="3" key="2">
    <citation type="submission" date="2020-09" db="EMBL/GenBank/DDBJ databases">
        <authorList>
            <person name="Sun Q."/>
            <person name="Zhou Y."/>
        </authorList>
    </citation>
    <scope>NUCLEOTIDE SEQUENCE</scope>
    <source>
        <strain evidence="3">CGMCC 1.12785</strain>
    </source>
</reference>
<dbReference type="InterPro" id="IPR053148">
    <property type="entry name" value="PD-DEXK-like_domain"/>
</dbReference>
<proteinExistence type="predicted"/>